<accession>A0A347U7B5</accession>
<keyword evidence="2" id="KW-0561">Oxygen transport</keyword>
<name>A0A347U7B5_9BACT</name>
<dbReference type="AlphaFoldDB" id="A0A347U7B5"/>
<dbReference type="GO" id="GO:0046872">
    <property type="term" value="F:metal ion binding"/>
    <property type="evidence" value="ECO:0007669"/>
    <property type="project" value="UniProtKB-KW"/>
</dbReference>
<dbReference type="KEGG" id="aell:AELL_1073"/>
<dbReference type="InterPro" id="IPR012827">
    <property type="entry name" value="Hemerythrin_metal-bd"/>
</dbReference>
<sequence length="143" mass="17095">MKELKLIKKENHLLNYEVMDNLHMEFIDIYNSVDINSNESIKSKAMALLVHSKNHFMKEEKLMDSAKYPRVREHKNEHNKLIAELEFFIDKSVSVFGMNILKSFYLEKLPYWFHYHLLNMDSDLTGHLKTSKLTQHKKKLEVN</sequence>
<reference evidence="6 8" key="1">
    <citation type="submission" date="2017-09" db="EMBL/GenBank/DDBJ databases">
        <title>Genomics of the genus Arcobacter.</title>
        <authorList>
            <person name="Perez-Cataluna A."/>
            <person name="Figueras M.J."/>
            <person name="Salas-Masso N."/>
        </authorList>
    </citation>
    <scope>NUCLEOTIDE SEQUENCE [LARGE SCALE GENOMIC DNA]</scope>
    <source>
        <strain evidence="6 8">CECT 7837</strain>
    </source>
</reference>
<dbReference type="GO" id="GO:0005344">
    <property type="term" value="F:oxygen carrier activity"/>
    <property type="evidence" value="ECO:0007669"/>
    <property type="project" value="UniProtKB-KW"/>
</dbReference>
<reference evidence="5 7" key="2">
    <citation type="submission" date="2018-08" db="EMBL/GenBank/DDBJ databases">
        <title>Complete genome of the Arcobacter ellisii type strain LMG 26155.</title>
        <authorList>
            <person name="Miller W.G."/>
            <person name="Yee E."/>
            <person name="Bono J.L."/>
        </authorList>
    </citation>
    <scope>NUCLEOTIDE SEQUENCE [LARGE SCALE GENOMIC DNA]</scope>
    <source>
        <strain evidence="5 7">LMG 26155</strain>
    </source>
</reference>
<keyword evidence="3" id="KW-0479">Metal-binding</keyword>
<organism evidence="6 8">
    <name type="scientific">Arcobacter ellisii</name>
    <dbReference type="NCBI Taxonomy" id="913109"/>
    <lineage>
        <taxon>Bacteria</taxon>
        <taxon>Pseudomonadati</taxon>
        <taxon>Campylobacterota</taxon>
        <taxon>Epsilonproteobacteria</taxon>
        <taxon>Campylobacterales</taxon>
        <taxon>Arcobacteraceae</taxon>
        <taxon>Arcobacter</taxon>
    </lineage>
</organism>
<dbReference type="Gene3D" id="1.20.120.50">
    <property type="entry name" value="Hemerythrin-like"/>
    <property type="match status" value="1"/>
</dbReference>
<dbReference type="CDD" id="cd12107">
    <property type="entry name" value="Hemerythrin"/>
    <property type="match status" value="1"/>
</dbReference>
<dbReference type="SUPFAM" id="SSF47188">
    <property type="entry name" value="Hemerythrin-like"/>
    <property type="match status" value="1"/>
</dbReference>
<evidence type="ECO:0000256" key="4">
    <source>
        <dbReference type="ARBA" id="ARBA00023004"/>
    </source>
</evidence>
<dbReference type="EMBL" id="CP032097">
    <property type="protein sequence ID" value="AXX94743.1"/>
    <property type="molecule type" value="Genomic_DNA"/>
</dbReference>
<dbReference type="OrthoDB" id="5296936at2"/>
<dbReference type="RefSeq" id="WP_118916957.1">
    <property type="nucleotide sequence ID" value="NZ_CP032097.1"/>
</dbReference>
<keyword evidence="7" id="KW-1185">Reference proteome</keyword>
<evidence type="ECO:0000313" key="5">
    <source>
        <dbReference type="EMBL" id="AXX94743.1"/>
    </source>
</evidence>
<evidence type="ECO:0000256" key="2">
    <source>
        <dbReference type="ARBA" id="ARBA00022621"/>
    </source>
</evidence>
<dbReference type="EMBL" id="NXIG01000006">
    <property type="protein sequence ID" value="RXI30654.1"/>
    <property type="molecule type" value="Genomic_DNA"/>
</dbReference>
<dbReference type="NCBIfam" id="TIGR02481">
    <property type="entry name" value="hemeryth_dom"/>
    <property type="match status" value="1"/>
</dbReference>
<dbReference type="Proteomes" id="UP000290588">
    <property type="component" value="Unassembled WGS sequence"/>
</dbReference>
<evidence type="ECO:0000313" key="8">
    <source>
        <dbReference type="Proteomes" id="UP000290588"/>
    </source>
</evidence>
<keyword evidence="4" id="KW-0408">Iron</keyword>
<dbReference type="InterPro" id="IPR016131">
    <property type="entry name" value="Haemerythrin_Fe_BS"/>
</dbReference>
<comment type="similarity">
    <text evidence="1">Belongs to the hemerythrin family.</text>
</comment>
<protein>
    <submittedName>
        <fullName evidence="6">Hemerythrin</fullName>
    </submittedName>
</protein>
<evidence type="ECO:0000256" key="1">
    <source>
        <dbReference type="ARBA" id="ARBA00010587"/>
    </source>
</evidence>
<evidence type="ECO:0000313" key="7">
    <source>
        <dbReference type="Proteomes" id="UP000262582"/>
    </source>
</evidence>
<dbReference type="Proteomes" id="UP000262582">
    <property type="component" value="Chromosome"/>
</dbReference>
<dbReference type="InterPro" id="IPR035938">
    <property type="entry name" value="Hemerythrin-like_sf"/>
</dbReference>
<dbReference type="InterPro" id="IPR050669">
    <property type="entry name" value="Hemerythrin"/>
</dbReference>
<gene>
    <name evidence="5" type="ORF">AELL_1073</name>
    <name evidence="6" type="ORF">CP962_07765</name>
</gene>
<evidence type="ECO:0000256" key="3">
    <source>
        <dbReference type="ARBA" id="ARBA00022723"/>
    </source>
</evidence>
<proteinExistence type="inferred from homology"/>
<keyword evidence="2" id="KW-0813">Transport</keyword>
<dbReference type="PANTHER" id="PTHR37164">
    <property type="entry name" value="BACTERIOHEMERYTHRIN"/>
    <property type="match status" value="1"/>
</dbReference>
<evidence type="ECO:0000313" key="6">
    <source>
        <dbReference type="EMBL" id="RXI30654.1"/>
    </source>
</evidence>
<dbReference type="PROSITE" id="PS00550">
    <property type="entry name" value="HEMERYTHRINS"/>
    <property type="match status" value="1"/>
</dbReference>
<dbReference type="PANTHER" id="PTHR37164:SF1">
    <property type="entry name" value="BACTERIOHEMERYTHRIN"/>
    <property type="match status" value="1"/>
</dbReference>